<feature type="binding site" evidence="4">
    <location>
        <begin position="461"/>
        <end position="462"/>
    </location>
    <ligand>
        <name>FAD</name>
        <dbReference type="ChEBI" id="CHEBI:57692"/>
    </ligand>
</feature>
<name>A0A9P5C2G8_9PLEO</name>
<dbReference type="EMBL" id="SWKV01000014">
    <property type="protein sequence ID" value="KAF3042955.1"/>
    <property type="molecule type" value="Genomic_DNA"/>
</dbReference>
<evidence type="ECO:0000313" key="7">
    <source>
        <dbReference type="Proteomes" id="UP000758155"/>
    </source>
</evidence>
<dbReference type="SUPFAM" id="SSF54373">
    <property type="entry name" value="FAD-linked reductases, C-terminal domain"/>
    <property type="match status" value="1"/>
</dbReference>
<comment type="cofactor">
    <cofactor evidence="4">
        <name>FAD</name>
        <dbReference type="ChEBI" id="CHEBI:57692"/>
    </cofactor>
</comment>
<dbReference type="PIRSF" id="PIRSF000137">
    <property type="entry name" value="Alcohol_oxidase"/>
    <property type="match status" value="1"/>
</dbReference>
<keyword evidence="2" id="KW-0325">Glycoprotein</keyword>
<evidence type="ECO:0000256" key="2">
    <source>
        <dbReference type="ARBA" id="ARBA00023180"/>
    </source>
</evidence>
<dbReference type="GO" id="GO:0050660">
    <property type="term" value="F:flavin adenine dinucleotide binding"/>
    <property type="evidence" value="ECO:0007669"/>
    <property type="project" value="InterPro"/>
</dbReference>
<comment type="caution">
    <text evidence="6">The sequence shown here is derived from an EMBL/GenBank/DDBJ whole genome shotgun (WGS) entry which is preliminary data.</text>
</comment>
<feature type="active site" description="Proton donor" evidence="3">
    <location>
        <position position="416"/>
    </location>
</feature>
<keyword evidence="7" id="KW-1185">Reference proteome</keyword>
<dbReference type="Gene3D" id="3.50.50.60">
    <property type="entry name" value="FAD/NAD(P)-binding domain"/>
    <property type="match status" value="1"/>
</dbReference>
<dbReference type="Pfam" id="PF00732">
    <property type="entry name" value="GMC_oxred_N"/>
    <property type="match status" value="1"/>
</dbReference>
<protein>
    <recommendedName>
        <fullName evidence="5">Glucose-methanol-choline oxidoreductase N-terminal domain-containing protein</fullName>
    </recommendedName>
</protein>
<dbReference type="InterPro" id="IPR000172">
    <property type="entry name" value="GMC_OxRdtase_N"/>
</dbReference>
<evidence type="ECO:0000256" key="3">
    <source>
        <dbReference type="PIRSR" id="PIRSR000137-1"/>
    </source>
</evidence>
<reference evidence="6" key="1">
    <citation type="submission" date="2019-04" db="EMBL/GenBank/DDBJ databases">
        <title>Sequencing of skin fungus with MAO and IRED activity.</title>
        <authorList>
            <person name="Marsaioli A.J."/>
            <person name="Bonatto J.M.C."/>
            <person name="Reis Junior O."/>
        </authorList>
    </citation>
    <scope>NUCLEOTIDE SEQUENCE</scope>
    <source>
        <strain evidence="6">28M1</strain>
    </source>
</reference>
<dbReference type="InterPro" id="IPR007867">
    <property type="entry name" value="GMC_OxRtase_C"/>
</dbReference>
<proteinExistence type="inferred from homology"/>
<dbReference type="GO" id="GO:0016614">
    <property type="term" value="F:oxidoreductase activity, acting on CH-OH group of donors"/>
    <property type="evidence" value="ECO:0007669"/>
    <property type="project" value="InterPro"/>
</dbReference>
<dbReference type="SUPFAM" id="SSF51905">
    <property type="entry name" value="FAD/NAD(P)-binding domain"/>
    <property type="match status" value="1"/>
</dbReference>
<dbReference type="Proteomes" id="UP000758155">
    <property type="component" value="Unassembled WGS sequence"/>
</dbReference>
<dbReference type="InterPro" id="IPR012132">
    <property type="entry name" value="GMC_OxRdtase"/>
</dbReference>
<gene>
    <name evidence="6" type="ORF">E8E12_008442</name>
</gene>
<comment type="similarity">
    <text evidence="1">Belongs to the GMC oxidoreductase family.</text>
</comment>
<dbReference type="PROSITE" id="PS00624">
    <property type="entry name" value="GMC_OXRED_2"/>
    <property type="match status" value="1"/>
</dbReference>
<dbReference type="OrthoDB" id="269227at2759"/>
<evidence type="ECO:0000256" key="1">
    <source>
        <dbReference type="ARBA" id="ARBA00010790"/>
    </source>
</evidence>
<evidence type="ECO:0000259" key="5">
    <source>
        <dbReference type="PROSITE" id="PS00624"/>
    </source>
</evidence>
<feature type="domain" description="Glucose-methanol-choline oxidoreductase N-terminal" evidence="5">
    <location>
        <begin position="180"/>
        <end position="194"/>
    </location>
</feature>
<accession>A0A9P5C2G8</accession>
<feature type="active site" description="Proton acceptor" evidence="3">
    <location>
        <position position="460"/>
    </location>
</feature>
<feature type="binding site" evidence="4">
    <location>
        <begin position="415"/>
        <end position="416"/>
    </location>
    <ligand>
        <name>FAD</name>
        <dbReference type="ChEBI" id="CHEBI:57692"/>
    </ligand>
</feature>
<evidence type="ECO:0000256" key="4">
    <source>
        <dbReference type="PIRSR" id="PIRSR000137-2"/>
    </source>
</evidence>
<keyword evidence="4" id="KW-0274">FAD</keyword>
<sequence length="480" mass="52160">MIYQRGDRGSYQRWADQVGDGSYTFDNLLPYFKKSVRFTPPNTRLRAANASAKFVVSAFGASGSPLDVSYANYAGPFSSYMEGGMNAIGIPTRSDFNSGDLLGSQYCSSTIAPSNQKRASSQTTFLEAAKDRPNLRIYSLTQAKKIVFDKNKRAIGVQIPGPFGTTSVLTARREVILSAGAFQSPQLLMVSGIGPADQLNKYNISIVADRYGVGRNMQDHIFFGPTYRYNVETFTKLANDPLYVGSQAAFDYSIFKRGPLTNPVCDYLAWEKAPRDLITPAAASVLDQYPASWPEIEYLSAPGYIGDFSNLLTNQPKDGFQYASILGAIVAPLSRGSVTLNSASVDQLPAIDPGWLTDPTDQSVAIAIYKRIRQAFATDAMKRGLADTQEYFPGLAVQTDAQILDTVRNTLMTVWHASCTCKMGRSDDPDAVVDSKARVIGVTGLRVVDASAFALLPPGHPQSTVYALAEKIADDIKNGQ</sequence>
<keyword evidence="4" id="KW-0285">Flavoprotein</keyword>
<dbReference type="PANTHER" id="PTHR11552">
    <property type="entry name" value="GLUCOSE-METHANOL-CHOLINE GMC OXIDOREDUCTASE"/>
    <property type="match status" value="1"/>
</dbReference>
<organism evidence="6 7">
    <name type="scientific">Didymella heteroderae</name>
    <dbReference type="NCBI Taxonomy" id="1769908"/>
    <lineage>
        <taxon>Eukaryota</taxon>
        <taxon>Fungi</taxon>
        <taxon>Dikarya</taxon>
        <taxon>Ascomycota</taxon>
        <taxon>Pezizomycotina</taxon>
        <taxon>Dothideomycetes</taxon>
        <taxon>Pleosporomycetidae</taxon>
        <taxon>Pleosporales</taxon>
        <taxon>Pleosporineae</taxon>
        <taxon>Didymellaceae</taxon>
        <taxon>Didymella</taxon>
    </lineage>
</organism>
<dbReference type="InterPro" id="IPR036188">
    <property type="entry name" value="FAD/NAD-bd_sf"/>
</dbReference>
<dbReference type="Pfam" id="PF05199">
    <property type="entry name" value="GMC_oxred_C"/>
    <property type="match status" value="1"/>
</dbReference>
<dbReference type="Gene3D" id="3.30.560.10">
    <property type="entry name" value="Glucose Oxidase, domain 3"/>
    <property type="match status" value="1"/>
</dbReference>
<dbReference type="PANTHER" id="PTHR11552:SF138">
    <property type="entry name" value="DEHYDROGENASE PKFF-RELATED"/>
    <property type="match status" value="1"/>
</dbReference>
<dbReference type="GO" id="GO:0044550">
    <property type="term" value="P:secondary metabolite biosynthetic process"/>
    <property type="evidence" value="ECO:0007669"/>
    <property type="project" value="TreeGrafter"/>
</dbReference>
<dbReference type="AlphaFoldDB" id="A0A9P5C2G8"/>
<evidence type="ECO:0000313" key="6">
    <source>
        <dbReference type="EMBL" id="KAF3042955.1"/>
    </source>
</evidence>